<keyword evidence="3" id="KW-1185">Reference proteome</keyword>
<feature type="compositionally biased region" description="Basic and acidic residues" evidence="1">
    <location>
        <begin position="435"/>
        <end position="450"/>
    </location>
</feature>
<evidence type="ECO:0000256" key="1">
    <source>
        <dbReference type="SAM" id="MobiDB-lite"/>
    </source>
</evidence>
<feature type="compositionally biased region" description="Acidic residues" evidence="1">
    <location>
        <begin position="470"/>
        <end position="484"/>
    </location>
</feature>
<feature type="compositionally biased region" description="Basic and acidic residues" evidence="1">
    <location>
        <begin position="485"/>
        <end position="499"/>
    </location>
</feature>
<dbReference type="EMBL" id="LGTZ01001768">
    <property type="protein sequence ID" value="OJD20653.1"/>
    <property type="molecule type" value="Genomic_DNA"/>
</dbReference>
<evidence type="ECO:0000313" key="3">
    <source>
        <dbReference type="Proteomes" id="UP000242791"/>
    </source>
</evidence>
<dbReference type="VEuPathDB" id="FungiDB:ACJ73_08013"/>
<feature type="region of interest" description="Disordered" evidence="1">
    <location>
        <begin position="263"/>
        <end position="373"/>
    </location>
</feature>
<feature type="compositionally biased region" description="Basic and acidic residues" evidence="1">
    <location>
        <begin position="310"/>
        <end position="326"/>
    </location>
</feature>
<dbReference type="AlphaFoldDB" id="A0A1J9QZC2"/>
<dbReference type="Proteomes" id="UP000242791">
    <property type="component" value="Unassembled WGS sequence"/>
</dbReference>
<organism evidence="2 3">
    <name type="scientific">Blastomyces percursus</name>
    <dbReference type="NCBI Taxonomy" id="1658174"/>
    <lineage>
        <taxon>Eukaryota</taxon>
        <taxon>Fungi</taxon>
        <taxon>Dikarya</taxon>
        <taxon>Ascomycota</taxon>
        <taxon>Pezizomycotina</taxon>
        <taxon>Eurotiomycetes</taxon>
        <taxon>Eurotiomycetidae</taxon>
        <taxon>Onygenales</taxon>
        <taxon>Ajellomycetaceae</taxon>
        <taxon>Blastomyces</taxon>
    </lineage>
</organism>
<proteinExistence type="predicted"/>
<feature type="region of interest" description="Disordered" evidence="1">
    <location>
        <begin position="435"/>
        <end position="503"/>
    </location>
</feature>
<name>A0A1J9QZC2_9EURO</name>
<reference evidence="2 3" key="1">
    <citation type="submission" date="2015-08" db="EMBL/GenBank/DDBJ databases">
        <title>Emmonsia species relationships and genome sequence.</title>
        <authorList>
            <person name="Cuomo C.A."/>
            <person name="Schwartz I.S."/>
            <person name="Kenyon C."/>
            <person name="De Hoog G.S."/>
            <person name="Govender N.P."/>
            <person name="Botha A."/>
            <person name="Moreno L."/>
            <person name="De Vries M."/>
            <person name="Munoz J.F."/>
            <person name="Stielow J.B."/>
        </authorList>
    </citation>
    <scope>NUCLEOTIDE SEQUENCE [LARGE SCALE GENOMIC DNA]</scope>
    <source>
        <strain evidence="2 3">EI222</strain>
    </source>
</reference>
<feature type="compositionally biased region" description="Basic residues" evidence="1">
    <location>
        <begin position="299"/>
        <end position="309"/>
    </location>
</feature>
<feature type="compositionally biased region" description="Polar residues" evidence="1">
    <location>
        <begin position="356"/>
        <end position="366"/>
    </location>
</feature>
<sequence length="599" mass="67148">MSQKDPTSKLSDSEKRQLAFVLYSSDITVDSEARCLKGQKPSSSLLSNPWTRTKSCTRHEKLNGKLSEYIFDLIKFEVSKRIDDYTKQRRSITETEQYLRQLNTMWMDSSRFAKEYGKPTGAWPYQMNKCDACMVARVAQNALALKQLRTFLEARALKTRSQRENASQPRLLFWVKAFLDLHETKEKNRLLRSKSMPHSHDRPRPLAESVPERKLKTDWTEMTRATIEKWQGLEASRPTNETYSGHALDCYTTAMINRSLTVGHMENDRQRSRRARQQLSRNQLGDKSTSNNVTDHHHTLGRSHSLSHHRSNESDYLVKNDPRTPDGEPLSYGYSQQGNYPCQDAENPQSRRHSVASPSSNYSLSPPATPVMEQPMSWENRYDDALFSPAASETRPATAAGTAAVSTTCAGAGRYGSNGNYDTDLESVPGLEHDTDARYEGEHGRSDATKVAHQWEQGPPQTSGAGADAGDSDSEWDDDLVYDGDEGHSHAGGEHRGGDGRANGFRYGISNPGLWHLDSTRSEDDEGFSHGYGYNVAHQGQWDLDLKELLTPVEQLEQPGGMARPPRHAASSASVLIALSGLLEDRGEEWNNAAISRRL</sequence>
<dbReference type="OrthoDB" id="3786931at2759"/>
<evidence type="ECO:0000313" key="2">
    <source>
        <dbReference type="EMBL" id="OJD20653.1"/>
    </source>
</evidence>
<protein>
    <submittedName>
        <fullName evidence="2">Uncharacterized protein</fullName>
    </submittedName>
</protein>
<feature type="compositionally biased region" description="Basic and acidic residues" evidence="1">
    <location>
        <begin position="198"/>
        <end position="213"/>
    </location>
</feature>
<accession>A0A1J9QZC2</accession>
<gene>
    <name evidence="2" type="ORF">ACJ73_08013</name>
</gene>
<comment type="caution">
    <text evidence="2">The sequence shown here is derived from an EMBL/GenBank/DDBJ whole genome shotgun (WGS) entry which is preliminary data.</text>
</comment>
<feature type="region of interest" description="Disordered" evidence="1">
    <location>
        <begin position="189"/>
        <end position="213"/>
    </location>
</feature>
<dbReference type="STRING" id="1658174.A0A1J9QZC2"/>